<dbReference type="AlphaFoldDB" id="A0A4R7S1G7"/>
<sequence>MSDVTSPPSHLLLFDGVCNLCDSSVQFVLKHDRKGIIHFASIQSEVGSRLYRQHGLDPEHPHSMLFISPKGVFKESDAALEIAGHLGGLWSLLKIFKFIPRALRDQAYLFVASNRYRWFGQKDACALPRPEWRHRFLS</sequence>
<keyword evidence="2" id="KW-1185">Reference proteome</keyword>
<dbReference type="InterPro" id="IPR052927">
    <property type="entry name" value="DCC_oxidoreductase"/>
</dbReference>
<dbReference type="GO" id="GO:0015035">
    <property type="term" value="F:protein-disulfide reductase activity"/>
    <property type="evidence" value="ECO:0007669"/>
    <property type="project" value="InterPro"/>
</dbReference>
<accession>A0A4R7S1G7</accession>
<dbReference type="Proteomes" id="UP000295662">
    <property type="component" value="Unassembled WGS sequence"/>
</dbReference>
<dbReference type="InterPro" id="IPR007263">
    <property type="entry name" value="DCC1-like"/>
</dbReference>
<dbReference type="OrthoDB" id="9785438at2"/>
<dbReference type="PANTHER" id="PTHR33639">
    <property type="entry name" value="THIOL-DISULFIDE OXIDOREDUCTASE DCC"/>
    <property type="match status" value="1"/>
</dbReference>
<dbReference type="PANTHER" id="PTHR33639:SF2">
    <property type="entry name" value="DUF393 DOMAIN-CONTAINING PROTEIN"/>
    <property type="match status" value="1"/>
</dbReference>
<protein>
    <submittedName>
        <fullName evidence="1">Putative DCC family thiol-disulfide oxidoreductase YuxK</fullName>
    </submittedName>
</protein>
<dbReference type="Pfam" id="PF04134">
    <property type="entry name" value="DCC1-like"/>
    <property type="match status" value="1"/>
</dbReference>
<evidence type="ECO:0000313" key="1">
    <source>
        <dbReference type="EMBL" id="TDU71346.1"/>
    </source>
</evidence>
<dbReference type="EMBL" id="SOCA01000003">
    <property type="protein sequence ID" value="TDU71346.1"/>
    <property type="molecule type" value="Genomic_DNA"/>
</dbReference>
<organism evidence="1 2">
    <name type="scientific">Prosthecobacter fusiformis</name>
    <dbReference type="NCBI Taxonomy" id="48464"/>
    <lineage>
        <taxon>Bacteria</taxon>
        <taxon>Pseudomonadati</taxon>
        <taxon>Verrucomicrobiota</taxon>
        <taxon>Verrucomicrobiia</taxon>
        <taxon>Verrucomicrobiales</taxon>
        <taxon>Verrucomicrobiaceae</taxon>
        <taxon>Prosthecobacter</taxon>
    </lineage>
</organism>
<gene>
    <name evidence="1" type="ORF">EI77_02470</name>
</gene>
<name>A0A4R7S1G7_9BACT</name>
<comment type="caution">
    <text evidence="1">The sequence shown here is derived from an EMBL/GenBank/DDBJ whole genome shotgun (WGS) entry which is preliminary data.</text>
</comment>
<dbReference type="RefSeq" id="WP_133795508.1">
    <property type="nucleotide sequence ID" value="NZ_SOCA01000003.1"/>
</dbReference>
<proteinExistence type="predicted"/>
<reference evidence="1 2" key="1">
    <citation type="submission" date="2019-03" db="EMBL/GenBank/DDBJ databases">
        <title>Genomic Encyclopedia of Archaeal and Bacterial Type Strains, Phase II (KMG-II): from individual species to whole genera.</title>
        <authorList>
            <person name="Goeker M."/>
        </authorList>
    </citation>
    <scope>NUCLEOTIDE SEQUENCE [LARGE SCALE GENOMIC DNA]</scope>
    <source>
        <strain evidence="1 2">ATCC 25309</strain>
    </source>
</reference>
<evidence type="ECO:0000313" key="2">
    <source>
        <dbReference type="Proteomes" id="UP000295662"/>
    </source>
</evidence>